<dbReference type="GO" id="GO:0015297">
    <property type="term" value="F:antiporter activity"/>
    <property type="evidence" value="ECO:0007669"/>
    <property type="project" value="UniProtKB-KW"/>
</dbReference>
<dbReference type="HOGENOM" id="CLU_005126_7_0_1"/>
<name>B8BRR3_THAPS</name>
<accession>B8BRR3</accession>
<feature type="transmembrane region" description="Helical" evidence="10">
    <location>
        <begin position="29"/>
        <end position="47"/>
    </location>
</feature>
<evidence type="ECO:0000256" key="1">
    <source>
        <dbReference type="ARBA" id="ARBA00004141"/>
    </source>
</evidence>
<reference evidence="12 13" key="1">
    <citation type="journal article" date="2004" name="Science">
        <title>The genome of the diatom Thalassiosira pseudonana: ecology, evolution, and metabolism.</title>
        <authorList>
            <person name="Armbrust E.V."/>
            <person name="Berges J.A."/>
            <person name="Bowler C."/>
            <person name="Green B.R."/>
            <person name="Martinez D."/>
            <person name="Putnam N.H."/>
            <person name="Zhou S."/>
            <person name="Allen A.E."/>
            <person name="Apt K.E."/>
            <person name="Bechner M."/>
            <person name="Brzezinski M.A."/>
            <person name="Chaal B.K."/>
            <person name="Chiovitti A."/>
            <person name="Davis A.K."/>
            <person name="Demarest M.S."/>
            <person name="Detter J.C."/>
            <person name="Glavina T."/>
            <person name="Goodstein D."/>
            <person name="Hadi M.Z."/>
            <person name="Hellsten U."/>
            <person name="Hildebrand M."/>
            <person name="Jenkins B.D."/>
            <person name="Jurka J."/>
            <person name="Kapitonov V.V."/>
            <person name="Kroger N."/>
            <person name="Lau W.W."/>
            <person name="Lane T.W."/>
            <person name="Larimer F.W."/>
            <person name="Lippmeier J.C."/>
            <person name="Lucas S."/>
            <person name="Medina M."/>
            <person name="Montsant A."/>
            <person name="Obornik M."/>
            <person name="Parker M.S."/>
            <person name="Palenik B."/>
            <person name="Pazour G.J."/>
            <person name="Richardson P.M."/>
            <person name="Rynearson T.A."/>
            <person name="Saito M.A."/>
            <person name="Schwartz D.C."/>
            <person name="Thamatrakoln K."/>
            <person name="Valentin K."/>
            <person name="Vardi A."/>
            <person name="Wilkerson F.P."/>
            <person name="Rokhsar D.S."/>
        </authorList>
    </citation>
    <scope>NUCLEOTIDE SEQUENCE [LARGE SCALE GENOMIC DNA]</scope>
    <source>
        <strain evidence="12 13">CCMP1335</strain>
    </source>
</reference>
<dbReference type="PANTHER" id="PTHR43562">
    <property type="entry name" value="NAPA-TYPE SODIUM/HYDROGEN ANTIPORTER"/>
    <property type="match status" value="1"/>
</dbReference>
<evidence type="ECO:0000313" key="12">
    <source>
        <dbReference type="EMBL" id="EED96002.1"/>
    </source>
</evidence>
<dbReference type="EMBL" id="CM000638">
    <property type="protein sequence ID" value="EED96002.1"/>
    <property type="molecule type" value="Genomic_DNA"/>
</dbReference>
<dbReference type="PANTHER" id="PTHR43562:SF3">
    <property type="entry name" value="SODIUM ION_PROTON EXCHANGER (EUROFUNG)"/>
    <property type="match status" value="1"/>
</dbReference>
<protein>
    <submittedName>
        <fullName evidence="12">Na+/H+ exchanger</fullName>
    </submittedName>
</protein>
<keyword evidence="5 10" id="KW-1133">Transmembrane helix</keyword>
<keyword evidence="2" id="KW-0813">Transport</keyword>
<feature type="transmembrane region" description="Helical" evidence="10">
    <location>
        <begin position="87"/>
        <end position="108"/>
    </location>
</feature>
<evidence type="ECO:0000256" key="7">
    <source>
        <dbReference type="ARBA" id="ARBA00023065"/>
    </source>
</evidence>
<dbReference type="InterPro" id="IPR038770">
    <property type="entry name" value="Na+/solute_symporter_sf"/>
</dbReference>
<keyword evidence="9" id="KW-0739">Sodium transport</keyword>
<dbReference type="eggNOG" id="KOG1650">
    <property type="taxonomic scope" value="Eukaryota"/>
</dbReference>
<feature type="transmembrane region" description="Helical" evidence="10">
    <location>
        <begin position="259"/>
        <end position="280"/>
    </location>
</feature>
<dbReference type="InterPro" id="IPR006153">
    <property type="entry name" value="Cation/H_exchanger_TM"/>
</dbReference>
<evidence type="ECO:0000256" key="6">
    <source>
        <dbReference type="ARBA" id="ARBA00023053"/>
    </source>
</evidence>
<feature type="non-terminal residue" evidence="12">
    <location>
        <position position="1"/>
    </location>
</feature>
<evidence type="ECO:0000313" key="13">
    <source>
        <dbReference type="Proteomes" id="UP000001449"/>
    </source>
</evidence>
<dbReference type="KEGG" id="tps:THAPSDRAFT_261078"/>
<evidence type="ECO:0000256" key="2">
    <source>
        <dbReference type="ARBA" id="ARBA00022448"/>
    </source>
</evidence>
<evidence type="ECO:0000256" key="10">
    <source>
        <dbReference type="SAM" id="Phobius"/>
    </source>
</evidence>
<feature type="transmembrane region" description="Helical" evidence="10">
    <location>
        <begin position="59"/>
        <end position="81"/>
    </location>
</feature>
<feature type="domain" description="Cation/H+ exchanger transmembrane" evidence="11">
    <location>
        <begin position="1"/>
        <end position="355"/>
    </location>
</feature>
<keyword evidence="3" id="KW-0050">Antiport</keyword>
<keyword evidence="13" id="KW-1185">Reference proteome</keyword>
<sequence length="357" mass="38154">IPPLVGQIIAGFLLGPPLADFVPFPEAMVLLGDLGLILLLVEAGIELDVGLVREAGIRPVLIAIAGSILPFSIGLGVALAQGKSIKSGIACGASFSPTSLGVAANALSGGSALNTPVGQLIVASAVIDDMIGLIILSMMEVLVAEEPALYEYFIPIVSWFAAQFVVHCILPLFKVENRPAVAFTLLWALLMAYLPMMYYSRASYLTGAFLAGLSFGQVEGVHHTFVQEAGVIMDWLLRIFFAASIGFQVPIKMFGSSHVVAWGFAFYTAVLGKLPVGLFAPKYDEETPKDYPFNPYVRDVVITSVAMTCRGEFSFIIAAFGIGEGLLDPELYSSIIFAVLLSSITSPIMLTVILKYY</sequence>
<feature type="non-terminal residue" evidence="12">
    <location>
        <position position="357"/>
    </location>
</feature>
<evidence type="ECO:0000256" key="8">
    <source>
        <dbReference type="ARBA" id="ARBA00023136"/>
    </source>
</evidence>
<dbReference type="GO" id="GO:1902600">
    <property type="term" value="P:proton transmembrane transport"/>
    <property type="evidence" value="ECO:0007669"/>
    <property type="project" value="InterPro"/>
</dbReference>
<dbReference type="GO" id="GO:0016020">
    <property type="term" value="C:membrane"/>
    <property type="evidence" value="ECO:0007669"/>
    <property type="project" value="UniProtKB-SubCell"/>
</dbReference>
<dbReference type="InParanoid" id="B8BRR3"/>
<dbReference type="OMA" id="WALLMAY"/>
<evidence type="ECO:0000256" key="3">
    <source>
        <dbReference type="ARBA" id="ARBA00022449"/>
    </source>
</evidence>
<organism evidence="12 13">
    <name type="scientific">Thalassiosira pseudonana</name>
    <name type="common">Marine diatom</name>
    <name type="synonym">Cyclotella nana</name>
    <dbReference type="NCBI Taxonomy" id="35128"/>
    <lineage>
        <taxon>Eukaryota</taxon>
        <taxon>Sar</taxon>
        <taxon>Stramenopiles</taxon>
        <taxon>Ochrophyta</taxon>
        <taxon>Bacillariophyta</taxon>
        <taxon>Coscinodiscophyceae</taxon>
        <taxon>Thalassiosirophycidae</taxon>
        <taxon>Thalassiosirales</taxon>
        <taxon>Thalassiosiraceae</taxon>
        <taxon>Thalassiosira</taxon>
    </lineage>
</organism>
<gene>
    <name evidence="12" type="ORF">THAPSDRAFT_261078</name>
</gene>
<dbReference type="AlphaFoldDB" id="B8BRR3"/>
<keyword evidence="7" id="KW-0406">Ion transport</keyword>
<dbReference type="RefSeq" id="XP_002286361.1">
    <property type="nucleotide sequence ID" value="XM_002286325.1"/>
</dbReference>
<evidence type="ECO:0000256" key="5">
    <source>
        <dbReference type="ARBA" id="ARBA00022989"/>
    </source>
</evidence>
<comment type="subcellular location">
    <subcellularLocation>
        <location evidence="1">Membrane</location>
        <topology evidence="1">Multi-pass membrane protein</topology>
    </subcellularLocation>
</comment>
<keyword evidence="4 10" id="KW-0812">Transmembrane</keyword>
<evidence type="ECO:0000259" key="11">
    <source>
        <dbReference type="Pfam" id="PF00999"/>
    </source>
</evidence>
<dbReference type="Gene3D" id="1.20.1530.20">
    <property type="match status" value="1"/>
</dbReference>
<feature type="transmembrane region" description="Helical" evidence="10">
    <location>
        <begin position="300"/>
        <end position="323"/>
    </location>
</feature>
<feature type="transmembrane region" description="Helical" evidence="10">
    <location>
        <begin position="152"/>
        <end position="173"/>
    </location>
</feature>
<proteinExistence type="predicted"/>
<dbReference type="STRING" id="35128.B8BRR3"/>
<feature type="transmembrane region" description="Helical" evidence="10">
    <location>
        <begin position="335"/>
        <end position="354"/>
    </location>
</feature>
<dbReference type="GO" id="GO:0006814">
    <property type="term" value="P:sodium ion transport"/>
    <property type="evidence" value="ECO:0007669"/>
    <property type="project" value="UniProtKB-KW"/>
</dbReference>
<feature type="transmembrane region" description="Helical" evidence="10">
    <location>
        <begin position="120"/>
        <end position="140"/>
    </location>
</feature>
<evidence type="ECO:0000256" key="9">
    <source>
        <dbReference type="ARBA" id="ARBA00023201"/>
    </source>
</evidence>
<keyword evidence="8 10" id="KW-0472">Membrane</keyword>
<keyword evidence="6" id="KW-0915">Sodium</keyword>
<reference evidence="12 13" key="2">
    <citation type="journal article" date="2008" name="Nature">
        <title>The Phaeodactylum genome reveals the evolutionary history of diatom genomes.</title>
        <authorList>
            <person name="Bowler C."/>
            <person name="Allen A.E."/>
            <person name="Badger J.H."/>
            <person name="Grimwood J."/>
            <person name="Jabbari K."/>
            <person name="Kuo A."/>
            <person name="Maheswari U."/>
            <person name="Martens C."/>
            <person name="Maumus F."/>
            <person name="Otillar R.P."/>
            <person name="Rayko E."/>
            <person name="Salamov A."/>
            <person name="Vandepoele K."/>
            <person name="Beszteri B."/>
            <person name="Gruber A."/>
            <person name="Heijde M."/>
            <person name="Katinka M."/>
            <person name="Mock T."/>
            <person name="Valentin K."/>
            <person name="Verret F."/>
            <person name="Berges J.A."/>
            <person name="Brownlee C."/>
            <person name="Cadoret J.P."/>
            <person name="Chiovitti A."/>
            <person name="Choi C.J."/>
            <person name="Coesel S."/>
            <person name="De Martino A."/>
            <person name="Detter J.C."/>
            <person name="Durkin C."/>
            <person name="Falciatore A."/>
            <person name="Fournet J."/>
            <person name="Haruta M."/>
            <person name="Huysman M.J."/>
            <person name="Jenkins B.D."/>
            <person name="Jiroutova K."/>
            <person name="Jorgensen R.E."/>
            <person name="Joubert Y."/>
            <person name="Kaplan A."/>
            <person name="Kroger N."/>
            <person name="Kroth P.G."/>
            <person name="La Roche J."/>
            <person name="Lindquist E."/>
            <person name="Lommer M."/>
            <person name="Martin-Jezequel V."/>
            <person name="Lopez P.J."/>
            <person name="Lucas S."/>
            <person name="Mangogna M."/>
            <person name="McGinnis K."/>
            <person name="Medlin L.K."/>
            <person name="Montsant A."/>
            <person name="Oudot-Le Secq M.P."/>
            <person name="Napoli C."/>
            <person name="Obornik M."/>
            <person name="Parker M.S."/>
            <person name="Petit J.L."/>
            <person name="Porcel B.M."/>
            <person name="Poulsen N."/>
            <person name="Robison M."/>
            <person name="Rychlewski L."/>
            <person name="Rynearson T.A."/>
            <person name="Schmutz J."/>
            <person name="Shapiro H."/>
            <person name="Siaut M."/>
            <person name="Stanley M."/>
            <person name="Sussman M.R."/>
            <person name="Taylor A.R."/>
            <person name="Vardi A."/>
            <person name="von Dassow P."/>
            <person name="Vyverman W."/>
            <person name="Willis A."/>
            <person name="Wyrwicz L.S."/>
            <person name="Rokhsar D.S."/>
            <person name="Weissenbach J."/>
            <person name="Armbrust E.V."/>
            <person name="Green B.R."/>
            <person name="Van de Peer Y."/>
            <person name="Grigoriev I.V."/>
        </authorList>
    </citation>
    <scope>NUCLEOTIDE SEQUENCE [LARGE SCALE GENOMIC DNA]</scope>
    <source>
        <strain evidence="12 13">CCMP1335</strain>
    </source>
</reference>
<dbReference type="Proteomes" id="UP000001449">
    <property type="component" value="Chromosome 1"/>
</dbReference>
<dbReference type="GeneID" id="7449025"/>
<evidence type="ECO:0000256" key="4">
    <source>
        <dbReference type="ARBA" id="ARBA00022692"/>
    </source>
</evidence>
<feature type="transmembrane region" description="Helical" evidence="10">
    <location>
        <begin position="180"/>
        <end position="199"/>
    </location>
</feature>
<dbReference type="PaxDb" id="35128-Thaps261078"/>
<dbReference type="Pfam" id="PF00999">
    <property type="entry name" value="Na_H_Exchanger"/>
    <property type="match status" value="1"/>
</dbReference>